<dbReference type="RefSeq" id="WP_094404944.1">
    <property type="nucleotide sequence ID" value="NZ_NMVO01000004.1"/>
</dbReference>
<evidence type="ECO:0000313" key="1">
    <source>
        <dbReference type="EMBL" id="OYO16280.1"/>
    </source>
</evidence>
<accession>A0A255GKC9</accession>
<protein>
    <submittedName>
        <fullName evidence="1">Uncharacterized protein</fullName>
    </submittedName>
</protein>
<name>A0A255GKC9_9ACTN</name>
<gene>
    <name evidence="1" type="ORF">CGZ94_04895</name>
</gene>
<dbReference type="AlphaFoldDB" id="A0A255GKC9"/>
<proteinExistence type="predicted"/>
<comment type="caution">
    <text evidence="1">The sequence shown here is derived from an EMBL/GenBank/DDBJ whole genome shotgun (WGS) entry which is preliminary data.</text>
</comment>
<keyword evidence="2" id="KW-1185">Reference proteome</keyword>
<sequence length="95" mass="9445">MTGPCCAGSGWDVCTGTATTTAPDLAPIPGDPGGMAYLGSPVPSCAPCAQAIASLGLFTCHCGHQLTDHGETCRCLCGNTPANQCRCPSCSGVKL</sequence>
<organism evidence="1 2">
    <name type="scientific">Enemella evansiae</name>
    <dbReference type="NCBI Taxonomy" id="2016499"/>
    <lineage>
        <taxon>Bacteria</taxon>
        <taxon>Bacillati</taxon>
        <taxon>Actinomycetota</taxon>
        <taxon>Actinomycetes</taxon>
        <taxon>Propionibacteriales</taxon>
        <taxon>Propionibacteriaceae</taxon>
        <taxon>Enemella</taxon>
    </lineage>
</organism>
<reference evidence="1 2" key="1">
    <citation type="submission" date="2017-07" db="EMBL/GenBank/DDBJ databases">
        <title>Draft whole genome sequences of clinical Proprionibacteriaceae strains.</title>
        <authorList>
            <person name="Bernier A.-M."/>
            <person name="Bernard K."/>
            <person name="Domingo M.-C."/>
        </authorList>
    </citation>
    <scope>NUCLEOTIDE SEQUENCE [LARGE SCALE GENOMIC DNA]</scope>
    <source>
        <strain evidence="1 2">NML 030167</strain>
    </source>
</reference>
<evidence type="ECO:0000313" key="2">
    <source>
        <dbReference type="Proteomes" id="UP000215896"/>
    </source>
</evidence>
<dbReference type="EMBL" id="NMVO01000004">
    <property type="protein sequence ID" value="OYO16280.1"/>
    <property type="molecule type" value="Genomic_DNA"/>
</dbReference>
<dbReference type="Proteomes" id="UP000215896">
    <property type="component" value="Unassembled WGS sequence"/>
</dbReference>